<evidence type="ECO:0008006" key="3">
    <source>
        <dbReference type="Google" id="ProtNLM"/>
    </source>
</evidence>
<proteinExistence type="predicted"/>
<evidence type="ECO:0000313" key="2">
    <source>
        <dbReference type="Proteomes" id="UP000447833"/>
    </source>
</evidence>
<evidence type="ECO:0000313" key="1">
    <source>
        <dbReference type="EMBL" id="MYL65432.1"/>
    </source>
</evidence>
<reference evidence="1 2" key="1">
    <citation type="submission" date="2019-11" db="EMBL/GenBank/DDBJ databases">
        <title>Genome sequences of 17 halophilic strains isolated from different environments.</title>
        <authorList>
            <person name="Furrow R.E."/>
        </authorList>
    </citation>
    <scope>NUCLEOTIDE SEQUENCE [LARGE SCALE GENOMIC DNA]</scope>
    <source>
        <strain evidence="1 2">22506_14_FS</strain>
    </source>
</reference>
<dbReference type="RefSeq" id="WP_160920808.1">
    <property type="nucleotide sequence ID" value="NZ_WMEY01000007.1"/>
</dbReference>
<gene>
    <name evidence="1" type="ORF">GLW07_18905</name>
</gene>
<dbReference type="Proteomes" id="UP000447833">
    <property type="component" value="Unassembled WGS sequence"/>
</dbReference>
<dbReference type="AlphaFoldDB" id="A0A845F306"/>
<accession>A0A845F306</accession>
<sequence length="344" mass="40336">MEMSTLDKKSNSYMKFKREIQKIKRLYYVSVFTFNRTKEDFIQELEDKTMYPGDEITFGTQKVANSPVELIKNLDNSFPNMLRESLFVRVISLLEYYLHDTLIEISKEDLKPFDSKKKKEFPISYLLSLNEIERIKDTIVNDEIRNVVSKGFLEIKKFYSNKLKVDFANCGISMKAIEEMYERRNLIVHADGRIDSTYIKRYGFTGTESKLSVDEDYLETSINKLELLSDFIMNKLSEKYNFNKKVSQNLNDDSFYRLSLEAVILEGFSDEFLSGNYLFGFGNRKHLHNEILVLESIETTSTKTTWVCEGNKDLIGLYTGYIRMLERRGHLMQLKVTKETLKVS</sequence>
<dbReference type="EMBL" id="WMEY01000007">
    <property type="protein sequence ID" value="MYL65432.1"/>
    <property type="molecule type" value="Genomic_DNA"/>
</dbReference>
<comment type="caution">
    <text evidence="1">The sequence shown here is derived from an EMBL/GenBank/DDBJ whole genome shotgun (WGS) entry which is preliminary data.</text>
</comment>
<organism evidence="1 2">
    <name type="scientific">Guptibacillus hwajinpoensis</name>
    <dbReference type="NCBI Taxonomy" id="208199"/>
    <lineage>
        <taxon>Bacteria</taxon>
        <taxon>Bacillati</taxon>
        <taxon>Bacillota</taxon>
        <taxon>Bacilli</taxon>
        <taxon>Bacillales</taxon>
        <taxon>Guptibacillaceae</taxon>
        <taxon>Guptibacillus</taxon>
    </lineage>
</organism>
<name>A0A845F306_9BACL</name>
<protein>
    <recommendedName>
        <fullName evidence="3">RiboL-PSP-HEPN domain-containing protein</fullName>
    </recommendedName>
</protein>